<dbReference type="EMBL" id="BART01002337">
    <property type="protein sequence ID" value="GAG59988.1"/>
    <property type="molecule type" value="Genomic_DNA"/>
</dbReference>
<dbReference type="PANTHER" id="PTHR42693">
    <property type="entry name" value="ARYLSULFATASE FAMILY MEMBER"/>
    <property type="match status" value="1"/>
</dbReference>
<organism evidence="4">
    <name type="scientific">marine sediment metagenome</name>
    <dbReference type="NCBI Taxonomy" id="412755"/>
    <lineage>
        <taxon>unclassified sequences</taxon>
        <taxon>metagenomes</taxon>
        <taxon>ecological metagenomes</taxon>
    </lineage>
</organism>
<name>X0ZI13_9ZZZZ</name>
<keyword evidence="2" id="KW-0378">Hydrolase</keyword>
<comment type="similarity">
    <text evidence="1">Belongs to the sulfatase family.</text>
</comment>
<dbReference type="Gene3D" id="3.40.720.10">
    <property type="entry name" value="Alkaline Phosphatase, subunit A"/>
    <property type="match status" value="1"/>
</dbReference>
<evidence type="ECO:0000256" key="1">
    <source>
        <dbReference type="ARBA" id="ARBA00008779"/>
    </source>
</evidence>
<dbReference type="SUPFAM" id="SSF53649">
    <property type="entry name" value="Alkaline phosphatase-like"/>
    <property type="match status" value="1"/>
</dbReference>
<evidence type="ECO:0000256" key="2">
    <source>
        <dbReference type="ARBA" id="ARBA00022801"/>
    </source>
</evidence>
<dbReference type="Pfam" id="PF00884">
    <property type="entry name" value="Sulfatase"/>
    <property type="match status" value="1"/>
</dbReference>
<evidence type="ECO:0000313" key="4">
    <source>
        <dbReference type="EMBL" id="GAG59988.1"/>
    </source>
</evidence>
<comment type="caution">
    <text evidence="4">The sequence shown here is derived from an EMBL/GenBank/DDBJ whole genome shotgun (WGS) entry which is preliminary data.</text>
</comment>
<dbReference type="InterPro" id="IPR017850">
    <property type="entry name" value="Alkaline_phosphatase_core_sf"/>
</dbReference>
<sequence length="393" mass="43782">MNEKKQSRQMRNIYNRSDFIKTIGLGMVGAALPGCVPEIKPGAGPAPDGKPNIILCMADDLGWGDTGYNGHPVLKTPHLDSMARNGIRFDRFYSGAPVCSPTRGSCLTGRHPYRYGIFHANVGHMLSEEITLAEALKTRGYTTGHFGKWHLGTLTRTEIDSNRGGPRGAQHYSPPWDNGFDKCFSTEAKVPTWNPMKEPGTGKPYGTYYWKEDGTKETEHLEGDDSRIIMDRAIPFVENAARGNRPFLAIIWFHAPHLPTVAGPEYRRLYHEQPEGHQHYYGCITALDEQVGRLRRKLRELEIAGNTMLWFCSDNGPEGNTGELPGSAGPFRGRKRSLFEGGVRVPGILEWPDRIEEPRAVSMPCCTSDHFPTVMEVLGFKMQGQPEPIDGIS</sequence>
<gene>
    <name evidence="4" type="ORF">S01H4_07215</name>
</gene>
<dbReference type="InterPro" id="IPR000917">
    <property type="entry name" value="Sulfatase_N"/>
</dbReference>
<dbReference type="InterPro" id="IPR050738">
    <property type="entry name" value="Sulfatase"/>
</dbReference>
<reference evidence="4" key="1">
    <citation type="journal article" date="2014" name="Front. Microbiol.">
        <title>High frequency of phylogenetically diverse reductive dehalogenase-homologous genes in deep subseafloor sedimentary metagenomes.</title>
        <authorList>
            <person name="Kawai M."/>
            <person name="Futagami T."/>
            <person name="Toyoda A."/>
            <person name="Takaki Y."/>
            <person name="Nishi S."/>
            <person name="Hori S."/>
            <person name="Arai W."/>
            <person name="Tsubouchi T."/>
            <person name="Morono Y."/>
            <person name="Uchiyama I."/>
            <person name="Ito T."/>
            <person name="Fujiyama A."/>
            <person name="Inagaki F."/>
            <person name="Takami H."/>
        </authorList>
    </citation>
    <scope>NUCLEOTIDE SEQUENCE</scope>
    <source>
        <strain evidence="4">Expedition CK06-06</strain>
    </source>
</reference>
<proteinExistence type="inferred from homology"/>
<dbReference type="PANTHER" id="PTHR42693:SF53">
    <property type="entry name" value="ENDO-4-O-SULFATASE"/>
    <property type="match status" value="1"/>
</dbReference>
<dbReference type="GO" id="GO:0004065">
    <property type="term" value="F:arylsulfatase activity"/>
    <property type="evidence" value="ECO:0007669"/>
    <property type="project" value="TreeGrafter"/>
</dbReference>
<evidence type="ECO:0000259" key="3">
    <source>
        <dbReference type="Pfam" id="PF00884"/>
    </source>
</evidence>
<dbReference type="AlphaFoldDB" id="X0ZI13"/>
<feature type="non-terminal residue" evidence="4">
    <location>
        <position position="393"/>
    </location>
</feature>
<protein>
    <recommendedName>
        <fullName evidence="3">Sulfatase N-terminal domain-containing protein</fullName>
    </recommendedName>
</protein>
<feature type="domain" description="Sulfatase N-terminal" evidence="3">
    <location>
        <begin position="51"/>
        <end position="379"/>
    </location>
</feature>
<accession>X0ZI13</accession>